<sequence>MVNYRRLISYIYAYEGSMKGKNIGFAKLESRNGQCRLNVNVKKVYAGGGDLGVYLLSSSQEIFLGNMFIHNGAGEFRAVLPLENISGSGCSMESCYGLSVHEKNEDWRVYKTIWEDAVTQAAELDLAEVTSQNMGDASEQIHRKLTELNQEIQAEEERLEEERAQIVQEAKREVDERKAETVKEIEAAETQKPAEERYENIPRESRKVGSGAQLLLQNINRVGNVLGILSQSQTSRNAGGGGSDFSGLEPGAAASPDRKDSALTVPESSASVSSPPDLPTPADDAPSSSASAAPGAIPKAPAVGDGTPASQPAPKPEIIQAPQEEEFLLGDPEALARLEREEHMSRPDLLWETFRKRYPKIQAFDSPGSIEILTIRPQDIGLLPRENWNYGNNSFLLHGYYNYRYLVFARVRDEARGRTRYIIGVPGHYYSNEKYMASMFGFPHFVLAKKQPVQNGRFGYWYADVRMENTD</sequence>
<dbReference type="InterPro" id="IPR046131">
    <property type="entry name" value="DUF6128"/>
</dbReference>
<feature type="domain" description="DUF6128" evidence="2">
    <location>
        <begin position="357"/>
        <end position="462"/>
    </location>
</feature>
<comment type="caution">
    <text evidence="3">The sequence shown here is derived from an EMBL/GenBank/DDBJ whole genome shotgun (WGS) entry which is preliminary data.</text>
</comment>
<evidence type="ECO:0000259" key="2">
    <source>
        <dbReference type="Pfam" id="PF19623"/>
    </source>
</evidence>
<evidence type="ECO:0000313" key="4">
    <source>
        <dbReference type="Proteomes" id="UP001600894"/>
    </source>
</evidence>
<feature type="compositionally biased region" description="Low complexity" evidence="1">
    <location>
        <begin position="266"/>
        <end position="302"/>
    </location>
</feature>
<dbReference type="Pfam" id="PF19623">
    <property type="entry name" value="DUF6128"/>
    <property type="match status" value="1"/>
</dbReference>
<dbReference type="RefSeq" id="WP_176255864.1">
    <property type="nucleotide sequence ID" value="NZ_BAABXL010000001.1"/>
</dbReference>
<dbReference type="EMBL" id="BAABXL010000001">
    <property type="protein sequence ID" value="GAA6267032.1"/>
    <property type="molecule type" value="Genomic_DNA"/>
</dbReference>
<name>A0ABQ0ASN2_9FIRM</name>
<proteinExistence type="predicted"/>
<dbReference type="Proteomes" id="UP001600894">
    <property type="component" value="Unassembled WGS sequence"/>
</dbReference>
<evidence type="ECO:0000313" key="3">
    <source>
        <dbReference type="EMBL" id="GAA6267032.1"/>
    </source>
</evidence>
<gene>
    <name evidence="3" type="ORF">F130042H8_00920</name>
</gene>
<feature type="compositionally biased region" description="Basic and acidic residues" evidence="1">
    <location>
        <begin position="192"/>
        <end position="207"/>
    </location>
</feature>
<feature type="region of interest" description="Disordered" evidence="1">
    <location>
        <begin position="184"/>
        <end position="208"/>
    </location>
</feature>
<feature type="region of interest" description="Disordered" evidence="1">
    <location>
        <begin position="233"/>
        <end position="315"/>
    </location>
</feature>
<keyword evidence="4" id="KW-1185">Reference proteome</keyword>
<organism evidence="3 4">
    <name type="scientific">Enterocloster alcoholdehydrogenati</name>
    <dbReference type="NCBI Taxonomy" id="2547410"/>
    <lineage>
        <taxon>Bacteria</taxon>
        <taxon>Bacillati</taxon>
        <taxon>Bacillota</taxon>
        <taxon>Clostridia</taxon>
        <taxon>Lachnospirales</taxon>
        <taxon>Lachnospiraceae</taxon>
        <taxon>Enterocloster</taxon>
    </lineage>
</organism>
<evidence type="ECO:0000256" key="1">
    <source>
        <dbReference type="SAM" id="MobiDB-lite"/>
    </source>
</evidence>
<reference evidence="3 4" key="1">
    <citation type="submission" date="2024-04" db="EMBL/GenBank/DDBJ databases">
        <title>Defined microbial consortia suppress multidrug-resistant proinflammatory Enterobacteriaceae via ecological control.</title>
        <authorList>
            <person name="Furuichi M."/>
            <person name="Kawaguchi T."/>
            <person name="Pust M."/>
            <person name="Yasuma K."/>
            <person name="Plichta D."/>
            <person name="Hasegawa N."/>
            <person name="Ohya T."/>
            <person name="Bhattarai S."/>
            <person name="Sasajima S."/>
            <person name="Aoto Y."/>
            <person name="Tuganbaev T."/>
            <person name="Yaginuma M."/>
            <person name="Ueda M."/>
            <person name="Okahashi N."/>
            <person name="Amafuji K."/>
            <person name="Kiridooshi Y."/>
            <person name="Sugita K."/>
            <person name="Strazar M."/>
            <person name="Skelly A."/>
            <person name="Suda W."/>
            <person name="Hattori M."/>
            <person name="Nakamoto N."/>
            <person name="Caballero S."/>
            <person name="Norman J."/>
            <person name="Olle B."/>
            <person name="Tanoue T."/>
            <person name="Arita M."/>
            <person name="Bucci V."/>
            <person name="Atarashi K."/>
            <person name="Xavier R."/>
            <person name="Honda K."/>
        </authorList>
    </citation>
    <scope>NUCLEOTIDE SEQUENCE [LARGE SCALE GENOMIC DNA]</scope>
    <source>
        <strain evidence="4">f13</strain>
    </source>
</reference>
<protein>
    <recommendedName>
        <fullName evidence="2">DUF6128 domain-containing protein</fullName>
    </recommendedName>
</protein>
<accession>A0ABQ0ASN2</accession>